<evidence type="ECO:0000313" key="10">
    <source>
        <dbReference type="Proteomes" id="UP000620266"/>
    </source>
</evidence>
<name>A0A8J2UKV6_9BURK</name>
<proteinExistence type="predicted"/>
<evidence type="ECO:0000256" key="5">
    <source>
        <dbReference type="ARBA" id="ARBA00023004"/>
    </source>
</evidence>
<dbReference type="Proteomes" id="UP000620266">
    <property type="component" value="Unassembled WGS sequence"/>
</dbReference>
<feature type="binding site" description="covalent" evidence="6">
    <location>
        <position position="80"/>
    </location>
    <ligand>
        <name>heme c</name>
        <dbReference type="ChEBI" id="CHEBI:61717"/>
    </ligand>
</feature>
<dbReference type="AlphaFoldDB" id="A0A8J2UKV6"/>
<dbReference type="PROSITE" id="PS51007">
    <property type="entry name" value="CYTC"/>
    <property type="match status" value="1"/>
</dbReference>
<evidence type="ECO:0000256" key="6">
    <source>
        <dbReference type="PIRSR" id="PIRSR602324-1"/>
    </source>
</evidence>
<dbReference type="Pfam" id="PF00034">
    <property type="entry name" value="Cytochrom_C"/>
    <property type="match status" value="1"/>
</dbReference>
<dbReference type="InterPro" id="IPR002324">
    <property type="entry name" value="Cyt_c_ID"/>
</dbReference>
<dbReference type="Gene3D" id="1.10.760.10">
    <property type="entry name" value="Cytochrome c-like domain"/>
    <property type="match status" value="1"/>
</dbReference>
<evidence type="ECO:0000256" key="2">
    <source>
        <dbReference type="ARBA" id="ARBA00022617"/>
    </source>
</evidence>
<dbReference type="GO" id="GO:0009055">
    <property type="term" value="F:electron transfer activity"/>
    <property type="evidence" value="ECO:0007669"/>
    <property type="project" value="InterPro"/>
</dbReference>
<keyword evidence="1" id="KW-0813">Transport</keyword>
<dbReference type="GO" id="GO:0020037">
    <property type="term" value="F:heme binding"/>
    <property type="evidence" value="ECO:0007669"/>
    <property type="project" value="InterPro"/>
</dbReference>
<feature type="signal peptide" evidence="7">
    <location>
        <begin position="1"/>
        <end position="21"/>
    </location>
</feature>
<feature type="binding site" description="covalent" evidence="6">
    <location>
        <position position="35"/>
    </location>
    <ligand>
        <name>heme c</name>
        <dbReference type="ChEBI" id="CHEBI:61717"/>
    </ligand>
</feature>
<evidence type="ECO:0000256" key="3">
    <source>
        <dbReference type="ARBA" id="ARBA00022723"/>
    </source>
</evidence>
<gene>
    <name evidence="9" type="ORF">GCM10007205_18020</name>
</gene>
<keyword evidence="4" id="KW-0249">Electron transport</keyword>
<evidence type="ECO:0000256" key="4">
    <source>
        <dbReference type="ARBA" id="ARBA00022982"/>
    </source>
</evidence>
<feature type="domain" description="Cytochrome c" evidence="8">
    <location>
        <begin position="16"/>
        <end position="102"/>
    </location>
</feature>
<dbReference type="PRINTS" id="PR00606">
    <property type="entry name" value="CYTCHROMECID"/>
</dbReference>
<keyword evidence="2 6" id="KW-0349">Heme</keyword>
<comment type="PTM">
    <text evidence="6">Binds 1 heme c group covalently per subunit.</text>
</comment>
<protein>
    <submittedName>
        <fullName evidence="9">Cytochrome c</fullName>
    </submittedName>
</protein>
<dbReference type="GO" id="GO:0005506">
    <property type="term" value="F:iron ion binding"/>
    <property type="evidence" value="ECO:0007669"/>
    <property type="project" value="InterPro"/>
</dbReference>
<feature type="binding site" description="covalent" evidence="6">
    <location>
        <position position="31"/>
    </location>
    <ligand>
        <name>heme c</name>
        <dbReference type="ChEBI" id="CHEBI:61717"/>
    </ligand>
</feature>
<evidence type="ECO:0000256" key="7">
    <source>
        <dbReference type="SAM" id="SignalP"/>
    </source>
</evidence>
<feature type="chain" id="PRO_5035144399" evidence="7">
    <location>
        <begin position="22"/>
        <end position="102"/>
    </location>
</feature>
<keyword evidence="5 6" id="KW-0408">Iron</keyword>
<evidence type="ECO:0000313" key="9">
    <source>
        <dbReference type="EMBL" id="GGC09264.1"/>
    </source>
</evidence>
<dbReference type="RefSeq" id="WP_188395881.1">
    <property type="nucleotide sequence ID" value="NZ_BMCG01000003.1"/>
</dbReference>
<reference evidence="9" key="1">
    <citation type="journal article" date="2014" name="Int. J. Syst. Evol. Microbiol.">
        <title>Complete genome sequence of Corynebacterium casei LMG S-19264T (=DSM 44701T), isolated from a smear-ripened cheese.</title>
        <authorList>
            <consortium name="US DOE Joint Genome Institute (JGI-PGF)"/>
            <person name="Walter F."/>
            <person name="Albersmeier A."/>
            <person name="Kalinowski J."/>
            <person name="Ruckert C."/>
        </authorList>
    </citation>
    <scope>NUCLEOTIDE SEQUENCE</scope>
    <source>
        <strain evidence="9">CCM 7086</strain>
    </source>
</reference>
<dbReference type="EMBL" id="BMCG01000003">
    <property type="protein sequence ID" value="GGC09264.1"/>
    <property type="molecule type" value="Genomic_DNA"/>
</dbReference>
<organism evidence="9 10">
    <name type="scientific">Oxalicibacterium flavum</name>
    <dbReference type="NCBI Taxonomy" id="179467"/>
    <lineage>
        <taxon>Bacteria</taxon>
        <taxon>Pseudomonadati</taxon>
        <taxon>Pseudomonadota</taxon>
        <taxon>Betaproteobacteria</taxon>
        <taxon>Burkholderiales</taxon>
        <taxon>Oxalobacteraceae</taxon>
        <taxon>Oxalicibacterium</taxon>
    </lineage>
</organism>
<dbReference type="InterPro" id="IPR036909">
    <property type="entry name" value="Cyt_c-like_dom_sf"/>
</dbReference>
<dbReference type="InterPro" id="IPR009056">
    <property type="entry name" value="Cyt_c-like_dom"/>
</dbReference>
<keyword evidence="7" id="KW-0732">Signal</keyword>
<evidence type="ECO:0000256" key="1">
    <source>
        <dbReference type="ARBA" id="ARBA00022448"/>
    </source>
</evidence>
<keyword evidence="3 6" id="KW-0479">Metal-binding</keyword>
<sequence>MKRSLLLCLLIGAGVSNIALADANLARSKNCMACHAVGNKVLGPSFKDIATRYKGQKGAEDKLAQKITKGGSGTWGAVPMPANTQVSDAEARRLVQWIMTLN</sequence>
<reference evidence="9" key="2">
    <citation type="submission" date="2020-09" db="EMBL/GenBank/DDBJ databases">
        <authorList>
            <person name="Sun Q."/>
            <person name="Sedlacek I."/>
        </authorList>
    </citation>
    <scope>NUCLEOTIDE SEQUENCE</scope>
    <source>
        <strain evidence="9">CCM 7086</strain>
    </source>
</reference>
<keyword evidence="10" id="KW-1185">Reference proteome</keyword>
<dbReference type="SUPFAM" id="SSF46626">
    <property type="entry name" value="Cytochrome c"/>
    <property type="match status" value="1"/>
</dbReference>
<comment type="caution">
    <text evidence="9">The sequence shown here is derived from an EMBL/GenBank/DDBJ whole genome shotgun (WGS) entry which is preliminary data.</text>
</comment>
<accession>A0A8J2UKV6</accession>
<evidence type="ECO:0000259" key="8">
    <source>
        <dbReference type="PROSITE" id="PS51007"/>
    </source>
</evidence>